<evidence type="ECO:0000313" key="3">
    <source>
        <dbReference type="EMBL" id="QGR09103.1"/>
    </source>
</evidence>
<keyword evidence="3" id="KW-0614">Plasmid</keyword>
<feature type="compositionally biased region" description="Polar residues" evidence="1">
    <location>
        <begin position="35"/>
        <end position="52"/>
    </location>
</feature>
<keyword evidence="2" id="KW-0732">Signal</keyword>
<feature type="region of interest" description="Disordered" evidence="1">
    <location>
        <begin position="35"/>
        <end position="54"/>
    </location>
</feature>
<evidence type="ECO:0000313" key="4">
    <source>
        <dbReference type="Proteomes" id="UP000424872"/>
    </source>
</evidence>
<feature type="chain" id="PRO_5042822684" description="Copper-binding protein" evidence="2">
    <location>
        <begin position="21"/>
        <end position="99"/>
    </location>
</feature>
<dbReference type="EMBL" id="CP024637">
    <property type="protein sequence ID" value="QGR09103.1"/>
    <property type="molecule type" value="Genomic_DNA"/>
</dbReference>
<organism evidence="3 4">
    <name type="scientific">Pantoea phytobeneficialis</name>
    <dbReference type="NCBI Taxonomy" id="2052056"/>
    <lineage>
        <taxon>Bacteria</taxon>
        <taxon>Pseudomonadati</taxon>
        <taxon>Pseudomonadota</taxon>
        <taxon>Gammaproteobacteria</taxon>
        <taxon>Enterobacterales</taxon>
        <taxon>Erwiniaceae</taxon>
        <taxon>Pantoea</taxon>
    </lineage>
</organism>
<dbReference type="KEGG" id="ppho:CTZ24_21885"/>
<proteinExistence type="predicted"/>
<accession>A0AAP9KRK5</accession>
<sequence length="99" mass="11064">MKKILVSLVAIMTFTSYSWAAEKINIHDMVNNAQAPAHQIQSSSDKSTTQGESMKMMDMGAHDQAAMSHQMMQNNSAMAHQNMTEMHKKMMKSQKGTTN</sequence>
<reference evidence="4" key="1">
    <citation type="submission" date="2017-11" db="EMBL/GenBank/DDBJ databases">
        <title>Genome sequence of Pantoea sp. MSR2.</title>
        <authorList>
            <person name="Nascimento F.X."/>
        </authorList>
    </citation>
    <scope>NUCLEOTIDE SEQUENCE [LARGE SCALE GENOMIC DNA]</scope>
    <source>
        <strain evidence="4">MSR2</strain>
        <plasmid evidence="4">pmsr2a</plasmid>
    </source>
</reference>
<protein>
    <recommendedName>
        <fullName evidence="5">Copper-binding protein</fullName>
    </recommendedName>
</protein>
<evidence type="ECO:0000256" key="2">
    <source>
        <dbReference type="SAM" id="SignalP"/>
    </source>
</evidence>
<gene>
    <name evidence="3" type="ORF">CTZ24_21885</name>
</gene>
<name>A0AAP9KRK5_9GAMM</name>
<dbReference type="Proteomes" id="UP000424872">
    <property type="component" value="Plasmid pMSR2A"/>
</dbReference>
<evidence type="ECO:0000256" key="1">
    <source>
        <dbReference type="SAM" id="MobiDB-lite"/>
    </source>
</evidence>
<feature type="signal peptide" evidence="2">
    <location>
        <begin position="1"/>
        <end position="20"/>
    </location>
</feature>
<geneLocation type="plasmid" evidence="4">
    <name>pmsr2a</name>
</geneLocation>
<evidence type="ECO:0008006" key="5">
    <source>
        <dbReference type="Google" id="ProtNLM"/>
    </source>
</evidence>
<dbReference type="AlphaFoldDB" id="A0AAP9KRK5"/>